<dbReference type="InterPro" id="IPR004352">
    <property type="entry name" value="GH114_TIM-barrel"/>
</dbReference>
<accession>A0A0F9BQM3</accession>
<protein>
    <recommendedName>
        <fullName evidence="1">Glycoside-hydrolase family GH114 TIM-barrel domain-containing protein</fullName>
    </recommendedName>
</protein>
<reference evidence="2" key="1">
    <citation type="journal article" date="2015" name="Nature">
        <title>Complex archaea that bridge the gap between prokaryotes and eukaryotes.</title>
        <authorList>
            <person name="Spang A."/>
            <person name="Saw J.H."/>
            <person name="Jorgensen S.L."/>
            <person name="Zaremba-Niedzwiedzka K."/>
            <person name="Martijn J."/>
            <person name="Lind A.E."/>
            <person name="van Eijk R."/>
            <person name="Schleper C."/>
            <person name="Guy L."/>
            <person name="Ettema T.J."/>
        </authorList>
    </citation>
    <scope>NUCLEOTIDE SEQUENCE</scope>
</reference>
<dbReference type="AlphaFoldDB" id="A0A0F9BQM3"/>
<dbReference type="EMBL" id="LAZR01048041">
    <property type="protein sequence ID" value="KKK92829.1"/>
    <property type="molecule type" value="Genomic_DNA"/>
</dbReference>
<comment type="caution">
    <text evidence="2">The sequence shown here is derived from an EMBL/GenBank/DDBJ whole genome shotgun (WGS) entry which is preliminary data.</text>
</comment>
<evidence type="ECO:0000259" key="1">
    <source>
        <dbReference type="Pfam" id="PF03537"/>
    </source>
</evidence>
<gene>
    <name evidence="2" type="ORF">LCGC14_2699030</name>
</gene>
<dbReference type="InterPro" id="IPR017853">
    <property type="entry name" value="GH"/>
</dbReference>
<organism evidence="2">
    <name type="scientific">marine sediment metagenome</name>
    <dbReference type="NCBI Taxonomy" id="412755"/>
    <lineage>
        <taxon>unclassified sequences</taxon>
        <taxon>metagenomes</taxon>
        <taxon>ecological metagenomes</taxon>
    </lineage>
</organism>
<proteinExistence type="predicted"/>
<dbReference type="Pfam" id="PF03537">
    <property type="entry name" value="Glyco_hydro_114"/>
    <property type="match status" value="1"/>
</dbReference>
<dbReference type="InterPro" id="IPR013785">
    <property type="entry name" value="Aldolase_TIM"/>
</dbReference>
<feature type="domain" description="Glycoside-hydrolase family GH114 TIM-barrel" evidence="1">
    <location>
        <begin position="99"/>
        <end position="309"/>
    </location>
</feature>
<dbReference type="PANTHER" id="PTHR35882">
    <property type="entry name" value="PELA"/>
    <property type="match status" value="1"/>
</dbReference>
<evidence type="ECO:0000313" key="2">
    <source>
        <dbReference type="EMBL" id="KKK92829.1"/>
    </source>
</evidence>
<name>A0A0F9BQM3_9ZZZZ</name>
<dbReference type="Gene3D" id="3.20.20.70">
    <property type="entry name" value="Aldolase class I"/>
    <property type="match status" value="1"/>
</dbReference>
<dbReference type="PANTHER" id="PTHR35882:SF2">
    <property type="entry name" value="PELA"/>
    <property type="match status" value="1"/>
</dbReference>
<feature type="non-terminal residue" evidence="2">
    <location>
        <position position="321"/>
    </location>
</feature>
<dbReference type="SUPFAM" id="SSF51445">
    <property type="entry name" value="(Trans)glycosidases"/>
    <property type="match status" value="1"/>
</dbReference>
<sequence>MKKYILLICGILTVVVFLGFKDGFSQNDNDIIVKVKINNVKWWAYNIQHVDTVRQHDELVGTHFDLYVLEPVVTEKGKENFDIAKLVRDIKAYNKNNYNKEPLVLAYIDIGQAEDWRWYWGEDWGIGNPEWIVATDPNKWEGNYPVAYWYPEWQNIVIYGYKGRSHVEEILEAGFDGIYMDWVEAFSDEDVIAKADSDGINTASAMFDFIAKIRNYARIRSQHANPQFLIVAQNASDLHQKNPARYENLMDAIALEAVWYDGDGGFDHWPDPRGYNILTNDLYPGWTEEVLSHLKAIKGKMPIFIAEYAQNLGGKNYALRV</sequence>